<name>A0ABT1NYE4_9MICC</name>
<feature type="region of interest" description="Disordered" evidence="1">
    <location>
        <begin position="1"/>
        <end position="40"/>
    </location>
</feature>
<organism evidence="2 3">
    <name type="scientific">Arthrobacter jinronghuae</name>
    <dbReference type="NCBI Taxonomy" id="2964609"/>
    <lineage>
        <taxon>Bacteria</taxon>
        <taxon>Bacillati</taxon>
        <taxon>Actinomycetota</taxon>
        <taxon>Actinomycetes</taxon>
        <taxon>Micrococcales</taxon>
        <taxon>Micrococcaceae</taxon>
        <taxon>Arthrobacter</taxon>
    </lineage>
</organism>
<keyword evidence="3" id="KW-1185">Reference proteome</keyword>
<reference evidence="2 3" key="1">
    <citation type="submission" date="2022-07" db="EMBL/GenBank/DDBJ databases">
        <title>Novel species in genus Arthrobacter.</title>
        <authorList>
            <person name="Liu Y."/>
        </authorList>
    </citation>
    <scope>NUCLEOTIDE SEQUENCE [LARGE SCALE GENOMIC DNA]</scope>
    <source>
        <strain evidence="3">zg-Y859</strain>
    </source>
</reference>
<protein>
    <submittedName>
        <fullName evidence="2">Uncharacterized protein</fullName>
    </submittedName>
</protein>
<dbReference type="Proteomes" id="UP001206924">
    <property type="component" value="Unassembled WGS sequence"/>
</dbReference>
<accession>A0ABT1NYE4</accession>
<dbReference type="EMBL" id="JANFLP010000020">
    <property type="protein sequence ID" value="MCQ1951626.1"/>
    <property type="molecule type" value="Genomic_DNA"/>
</dbReference>
<evidence type="ECO:0000313" key="2">
    <source>
        <dbReference type="EMBL" id="MCQ1951626.1"/>
    </source>
</evidence>
<sequence>MVDASGIPRRVTETTPAQKHNDLARKVEQQGSARRLQSASIGKPDEGQIFLASDGQRFVDEEGVERIRFRTSDGSAAFDGPVNIQGPLTLRPGSIENDALMSPLAYEASYNDSSALVVTSEEATVCQLELRIPPGYTRALVVVQGSVGVVNPTDNPSSIAGRVYIKAPNLAAEQWGAKRFQRVEGKSDGALVPVRQQVYDNLDGGSIACRLVLQNTGSNWGATQGGATLNAFAIYTR</sequence>
<feature type="compositionally biased region" description="Polar residues" evidence="1">
    <location>
        <begin position="29"/>
        <end position="40"/>
    </location>
</feature>
<feature type="compositionally biased region" description="Basic and acidic residues" evidence="1">
    <location>
        <begin position="19"/>
        <end position="28"/>
    </location>
</feature>
<proteinExistence type="predicted"/>
<comment type="caution">
    <text evidence="2">The sequence shown here is derived from an EMBL/GenBank/DDBJ whole genome shotgun (WGS) entry which is preliminary data.</text>
</comment>
<evidence type="ECO:0000256" key="1">
    <source>
        <dbReference type="SAM" id="MobiDB-lite"/>
    </source>
</evidence>
<gene>
    <name evidence="2" type="ORF">NNX28_17040</name>
</gene>
<dbReference type="RefSeq" id="WP_255866634.1">
    <property type="nucleotide sequence ID" value="NZ_CP104263.1"/>
</dbReference>
<evidence type="ECO:0000313" key="3">
    <source>
        <dbReference type="Proteomes" id="UP001206924"/>
    </source>
</evidence>